<dbReference type="PANTHER" id="PTHR43540:SF1">
    <property type="entry name" value="ISOCHORISMATASE HYDROLASE"/>
    <property type="match status" value="1"/>
</dbReference>
<keyword evidence="4" id="KW-1185">Reference proteome</keyword>
<dbReference type="InterPro" id="IPR036380">
    <property type="entry name" value="Isochorismatase-like_sf"/>
</dbReference>
<dbReference type="InterPro" id="IPR000868">
    <property type="entry name" value="Isochorismatase-like_dom"/>
</dbReference>
<comment type="caution">
    <text evidence="3">The sequence shown here is derived from an EMBL/GenBank/DDBJ whole genome shotgun (WGS) entry which is preliminary data.</text>
</comment>
<keyword evidence="1 3" id="KW-0378">Hydrolase</keyword>
<organism evidence="3 4">
    <name type="scientific">Chitinophaga barathri</name>
    <dbReference type="NCBI Taxonomy" id="1647451"/>
    <lineage>
        <taxon>Bacteria</taxon>
        <taxon>Pseudomonadati</taxon>
        <taxon>Bacteroidota</taxon>
        <taxon>Chitinophagia</taxon>
        <taxon>Chitinophagales</taxon>
        <taxon>Chitinophagaceae</taxon>
        <taxon>Chitinophaga</taxon>
    </lineage>
</organism>
<sequence length="196" mass="21256">MTKQTALLIIDMQNDYFERGAMELAGAGEALENAQALLQAFRAKGLPVVHVQHIALQEEADFFRPDTPGAAIHPPLTPLPGEKVMVKNFPNSFRETRLLEVLRENQVTNLVICGMMTDVCVAATVRASMDLGFKNTLIGDAVATRDRELNGAVVTAEEINRAFLAGLAALGGLYATVTSGAQFLRHLQDEQVPGIR</sequence>
<dbReference type="Pfam" id="PF00857">
    <property type="entry name" value="Isochorismatase"/>
    <property type="match status" value="1"/>
</dbReference>
<evidence type="ECO:0000259" key="2">
    <source>
        <dbReference type="Pfam" id="PF00857"/>
    </source>
</evidence>
<dbReference type="InterPro" id="IPR050272">
    <property type="entry name" value="Isochorismatase-like_hydrls"/>
</dbReference>
<dbReference type="OrthoDB" id="9791276at2"/>
<evidence type="ECO:0000256" key="1">
    <source>
        <dbReference type="ARBA" id="ARBA00022801"/>
    </source>
</evidence>
<proteinExistence type="predicted"/>
<protein>
    <submittedName>
        <fullName evidence="3">Cysteine hydrolase</fullName>
    </submittedName>
</protein>
<dbReference type="Gene3D" id="3.40.50.850">
    <property type="entry name" value="Isochorismatase-like"/>
    <property type="match status" value="1"/>
</dbReference>
<dbReference type="Proteomes" id="UP000279089">
    <property type="component" value="Unassembled WGS sequence"/>
</dbReference>
<name>A0A3N4MBL8_9BACT</name>
<dbReference type="GO" id="GO:0016787">
    <property type="term" value="F:hydrolase activity"/>
    <property type="evidence" value="ECO:0007669"/>
    <property type="project" value="UniProtKB-KW"/>
</dbReference>
<gene>
    <name evidence="3" type="ORF">EG028_11225</name>
</gene>
<accession>A0A3N4MBL8</accession>
<dbReference type="SUPFAM" id="SSF52499">
    <property type="entry name" value="Isochorismatase-like hydrolases"/>
    <property type="match status" value="1"/>
</dbReference>
<dbReference type="RefSeq" id="WP_120516456.1">
    <property type="nucleotide sequence ID" value="NZ_QXZY01000006.1"/>
</dbReference>
<evidence type="ECO:0000313" key="3">
    <source>
        <dbReference type="EMBL" id="RPD41242.1"/>
    </source>
</evidence>
<dbReference type="EMBL" id="RMBX01000005">
    <property type="protein sequence ID" value="RPD41242.1"/>
    <property type="molecule type" value="Genomic_DNA"/>
</dbReference>
<dbReference type="AlphaFoldDB" id="A0A3N4MBL8"/>
<evidence type="ECO:0000313" key="4">
    <source>
        <dbReference type="Proteomes" id="UP000279089"/>
    </source>
</evidence>
<dbReference type="PANTHER" id="PTHR43540">
    <property type="entry name" value="PEROXYUREIDOACRYLATE/UREIDOACRYLATE AMIDOHYDROLASE-RELATED"/>
    <property type="match status" value="1"/>
</dbReference>
<reference evidence="4" key="1">
    <citation type="submission" date="2018-11" db="EMBL/GenBank/DDBJ databases">
        <title>Chitinophaga lutea sp.nov., isolate from arsenic contaminated soil.</title>
        <authorList>
            <person name="Zong Y."/>
        </authorList>
    </citation>
    <scope>NUCLEOTIDE SEQUENCE [LARGE SCALE GENOMIC DNA]</scope>
    <source>
        <strain evidence="4">YLT18</strain>
    </source>
</reference>
<feature type="domain" description="Isochorismatase-like" evidence="2">
    <location>
        <begin position="5"/>
        <end position="149"/>
    </location>
</feature>
<dbReference type="CDD" id="cd01014">
    <property type="entry name" value="nicotinamidase_related"/>
    <property type="match status" value="1"/>
</dbReference>